<name>A0A838CJ96_9CORY</name>
<accession>A0A838CJ96</accession>
<dbReference type="RefSeq" id="WP_181194111.1">
    <property type="nucleotide sequence ID" value="NZ_JABFEE010000002.1"/>
</dbReference>
<dbReference type="AlphaFoldDB" id="A0A838CJ96"/>
<comment type="caution">
    <text evidence="2">The sequence shown here is derived from an EMBL/GenBank/DDBJ whole genome shotgun (WGS) entry which is preliminary data.</text>
</comment>
<gene>
    <name evidence="2" type="ORF">HMC16_02410</name>
</gene>
<evidence type="ECO:0000313" key="2">
    <source>
        <dbReference type="EMBL" id="MBA1834590.1"/>
    </source>
</evidence>
<organism evidence="2 3">
    <name type="scientific">Corynebacterium wankanglinii</name>
    <dbReference type="NCBI Taxonomy" id="2735136"/>
    <lineage>
        <taxon>Bacteria</taxon>
        <taxon>Bacillati</taxon>
        <taxon>Actinomycetota</taxon>
        <taxon>Actinomycetes</taxon>
        <taxon>Mycobacteriales</taxon>
        <taxon>Corynebacteriaceae</taxon>
        <taxon>Corynebacterium</taxon>
    </lineage>
</organism>
<evidence type="ECO:0000256" key="1">
    <source>
        <dbReference type="SAM" id="Phobius"/>
    </source>
</evidence>
<dbReference type="EMBL" id="JABFEE010000002">
    <property type="protein sequence ID" value="MBA1834590.1"/>
    <property type="molecule type" value="Genomic_DNA"/>
</dbReference>
<keyword evidence="1" id="KW-1133">Transmembrane helix</keyword>
<keyword evidence="1" id="KW-0812">Transmembrane</keyword>
<feature type="transmembrane region" description="Helical" evidence="1">
    <location>
        <begin position="31"/>
        <end position="52"/>
    </location>
</feature>
<sequence>MNTTTLGTVGALAAFAGTILAMSSGTKLAGIVLLATALTMGTVGLAHSRTLVRGQRHHLHGRPSQSSRPGRIPAFAVVLALAGMGFNSIPAVQAELKEIEAHEYTQEELLQMQRDFQRGSDLGRRLHVTEGASRSNPLPLGSTVRLGGWAITVHSPTDIQADYSGAAPEKPHELIEQGDVMRVKVGFRTRYVALR</sequence>
<keyword evidence="1" id="KW-0472">Membrane</keyword>
<reference evidence="2 3" key="1">
    <citation type="submission" date="2020-05" db="EMBL/GenBank/DDBJ databases">
        <title>Descriptions of Corynebacterium xxxx sp. nov., Corynebacterium yyyy sp. nov. and Corynebacterium zzzz sp. nov.</title>
        <authorList>
            <person name="Zhang G."/>
        </authorList>
    </citation>
    <scope>NUCLEOTIDE SEQUENCE [LARGE SCALE GENOMIC DNA]</scope>
    <source>
        <strain evidence="3">zg-915</strain>
    </source>
</reference>
<feature type="transmembrane region" description="Helical" evidence="1">
    <location>
        <begin position="72"/>
        <end position="92"/>
    </location>
</feature>
<proteinExistence type="predicted"/>
<evidence type="ECO:0000313" key="3">
    <source>
        <dbReference type="Proteomes" id="UP000581408"/>
    </source>
</evidence>
<protein>
    <submittedName>
        <fullName evidence="2">Uncharacterized protein</fullName>
    </submittedName>
</protein>
<dbReference type="Proteomes" id="UP000581408">
    <property type="component" value="Unassembled WGS sequence"/>
</dbReference>